<dbReference type="EMBL" id="JAHRHJ020000011">
    <property type="protein sequence ID" value="KAH9295535.1"/>
    <property type="molecule type" value="Genomic_DNA"/>
</dbReference>
<feature type="compositionally biased region" description="Acidic residues" evidence="1">
    <location>
        <begin position="96"/>
        <end position="108"/>
    </location>
</feature>
<keyword evidence="3" id="KW-1185">Reference proteome</keyword>
<proteinExistence type="predicted"/>
<feature type="non-terminal residue" evidence="2">
    <location>
        <position position="1"/>
    </location>
</feature>
<organism evidence="2 3">
    <name type="scientific">Taxus chinensis</name>
    <name type="common">Chinese yew</name>
    <name type="synonym">Taxus wallichiana var. chinensis</name>
    <dbReference type="NCBI Taxonomy" id="29808"/>
    <lineage>
        <taxon>Eukaryota</taxon>
        <taxon>Viridiplantae</taxon>
        <taxon>Streptophyta</taxon>
        <taxon>Embryophyta</taxon>
        <taxon>Tracheophyta</taxon>
        <taxon>Spermatophyta</taxon>
        <taxon>Pinopsida</taxon>
        <taxon>Pinidae</taxon>
        <taxon>Conifers II</taxon>
        <taxon>Cupressales</taxon>
        <taxon>Taxaceae</taxon>
        <taxon>Taxus</taxon>
    </lineage>
</organism>
<evidence type="ECO:0000256" key="1">
    <source>
        <dbReference type="SAM" id="MobiDB-lite"/>
    </source>
</evidence>
<feature type="region of interest" description="Disordered" evidence="1">
    <location>
        <begin position="96"/>
        <end position="116"/>
    </location>
</feature>
<reference evidence="2 3" key="1">
    <citation type="journal article" date="2021" name="Nat. Plants">
        <title>The Taxus genome provides insights into paclitaxel biosynthesis.</title>
        <authorList>
            <person name="Xiong X."/>
            <person name="Gou J."/>
            <person name="Liao Q."/>
            <person name="Li Y."/>
            <person name="Zhou Q."/>
            <person name="Bi G."/>
            <person name="Li C."/>
            <person name="Du R."/>
            <person name="Wang X."/>
            <person name="Sun T."/>
            <person name="Guo L."/>
            <person name="Liang H."/>
            <person name="Lu P."/>
            <person name="Wu Y."/>
            <person name="Zhang Z."/>
            <person name="Ro D.K."/>
            <person name="Shang Y."/>
            <person name="Huang S."/>
            <person name="Yan J."/>
        </authorList>
    </citation>
    <scope>NUCLEOTIDE SEQUENCE [LARGE SCALE GENOMIC DNA]</scope>
    <source>
        <strain evidence="2">Ta-2019</strain>
    </source>
</reference>
<sequence>IEEFELTNFMLEEEFYQEQDYLQVVEEGEAAPNVKEEEHILAVKNKIVDPRALSTKQAIREPSVLISTSYLSSSSAEEEFDLSNSMLEDEINHDDQVTDQEDTMEEVENLQQDNNE</sequence>
<feature type="non-terminal residue" evidence="2">
    <location>
        <position position="116"/>
    </location>
</feature>
<comment type="caution">
    <text evidence="2">The sequence shown here is derived from an EMBL/GenBank/DDBJ whole genome shotgun (WGS) entry which is preliminary data.</text>
</comment>
<dbReference type="AlphaFoldDB" id="A0AA38C946"/>
<evidence type="ECO:0000313" key="3">
    <source>
        <dbReference type="Proteomes" id="UP000824469"/>
    </source>
</evidence>
<gene>
    <name evidence="2" type="ORF">KI387_039123</name>
</gene>
<dbReference type="Proteomes" id="UP000824469">
    <property type="component" value="Unassembled WGS sequence"/>
</dbReference>
<protein>
    <submittedName>
        <fullName evidence="2">Uncharacterized protein</fullName>
    </submittedName>
</protein>
<accession>A0AA38C946</accession>
<evidence type="ECO:0000313" key="2">
    <source>
        <dbReference type="EMBL" id="KAH9295535.1"/>
    </source>
</evidence>
<name>A0AA38C946_TAXCH</name>